<sequence>MGKLNFLLAEDYIKPKIYFHSKQDQTFKALYSPTDRKQFEGLGHLTQLLNSSKGFILNAFQIDYYQSLPRLITRMLKENRSYKKLYVLGPELSLSILKRSSKTVYEKHFQEFGYINIEQDQKYVIDQCIKLLKEGHILYILPEASICWHPEPLQQFENKFSPLCSTLLSQEAHVPILSSATTEDSGKVTLFEPNMPQQYVGNLESRVEQQSESIYALLDSPLSDF</sequence>
<reference evidence="1 2" key="1">
    <citation type="submission" date="2018-06" db="EMBL/GenBank/DDBJ databases">
        <authorList>
            <consortium name="Pathogen Informatics"/>
            <person name="Doyle S."/>
        </authorList>
    </citation>
    <scope>NUCLEOTIDE SEQUENCE [LARGE SCALE GENOMIC DNA]</scope>
    <source>
        <strain evidence="1 2">NCTC13163</strain>
    </source>
</reference>
<dbReference type="Proteomes" id="UP000254060">
    <property type="component" value="Unassembled WGS sequence"/>
</dbReference>
<dbReference type="STRING" id="1397694.GCA_000702585_00038"/>
<dbReference type="OrthoDB" id="2352751at2"/>
<evidence type="ECO:0000313" key="1">
    <source>
        <dbReference type="EMBL" id="STO09197.1"/>
    </source>
</evidence>
<evidence type="ECO:0000313" key="2">
    <source>
        <dbReference type="Proteomes" id="UP000254060"/>
    </source>
</evidence>
<accession>A0A377FWL1</accession>
<gene>
    <name evidence="1" type="ORF">NCTC13163_02613</name>
</gene>
<name>A0A377FWL1_9BACL</name>
<dbReference type="AlphaFoldDB" id="A0A377FWL1"/>
<proteinExistence type="predicted"/>
<organism evidence="1 2">
    <name type="scientific">Exiguobacterium aurantiacum</name>
    <dbReference type="NCBI Taxonomy" id="33987"/>
    <lineage>
        <taxon>Bacteria</taxon>
        <taxon>Bacillati</taxon>
        <taxon>Bacillota</taxon>
        <taxon>Bacilli</taxon>
        <taxon>Bacillales</taxon>
        <taxon>Bacillales Family XII. Incertae Sedis</taxon>
        <taxon>Exiguobacterium</taxon>
    </lineage>
</organism>
<dbReference type="RefSeq" id="WP_029333675.1">
    <property type="nucleotide sequence ID" value="NZ_UGGP01000001.1"/>
</dbReference>
<dbReference type="EMBL" id="UGGP01000001">
    <property type="protein sequence ID" value="STO09197.1"/>
    <property type="molecule type" value="Genomic_DNA"/>
</dbReference>
<protein>
    <submittedName>
        <fullName evidence="1">Uncharacterized protein</fullName>
    </submittedName>
</protein>